<evidence type="ECO:0000313" key="3">
    <source>
        <dbReference type="Proteomes" id="UP000216207"/>
    </source>
</evidence>
<dbReference type="InterPro" id="IPR020108">
    <property type="entry name" value="Spore_coat_CotD"/>
</dbReference>
<sequence length="109" mass="12620">MSCDHKKCSCDCKKTERPCYETLPTKVKRCDPIIHPTKHRVVEQTEVVIIPEVYPTHTTYVNNQVVRREYSFPQTESVEERTEYESVVENGNGNNGGGYGGRRRGWSWI</sequence>
<feature type="region of interest" description="Disordered" evidence="1">
    <location>
        <begin position="81"/>
        <end position="109"/>
    </location>
</feature>
<dbReference type="AlphaFoldDB" id="A0A268NVE3"/>
<comment type="caution">
    <text evidence="2">The sequence shown here is derived from an EMBL/GenBank/DDBJ whole genome shotgun (WGS) entry which is preliminary data.</text>
</comment>
<dbReference type="RefSeq" id="WP_011248053.1">
    <property type="nucleotide sequence ID" value="NZ_BOQS01000001.1"/>
</dbReference>
<protein>
    <recommendedName>
        <fullName evidence="4">Spore coat protein</fullName>
    </recommendedName>
</protein>
<evidence type="ECO:0000256" key="1">
    <source>
        <dbReference type="SAM" id="MobiDB-lite"/>
    </source>
</evidence>
<dbReference type="EMBL" id="NPCC01000043">
    <property type="protein sequence ID" value="PAE87015.1"/>
    <property type="molecule type" value="Genomic_DNA"/>
</dbReference>
<proteinExistence type="predicted"/>
<dbReference type="Proteomes" id="UP000216207">
    <property type="component" value="Unassembled WGS sequence"/>
</dbReference>
<organism evidence="2 3">
    <name type="scientific">Shouchella clausii</name>
    <name type="common">Alkalihalobacillus clausii</name>
    <dbReference type="NCBI Taxonomy" id="79880"/>
    <lineage>
        <taxon>Bacteria</taxon>
        <taxon>Bacillati</taxon>
        <taxon>Bacillota</taxon>
        <taxon>Bacilli</taxon>
        <taxon>Bacillales</taxon>
        <taxon>Bacillaceae</taxon>
        <taxon>Shouchella</taxon>
    </lineage>
</organism>
<evidence type="ECO:0008006" key="4">
    <source>
        <dbReference type="Google" id="ProtNLM"/>
    </source>
</evidence>
<dbReference type="Pfam" id="PF11122">
    <property type="entry name" value="Spore-coat_CotD"/>
    <property type="match status" value="1"/>
</dbReference>
<reference evidence="2 3" key="1">
    <citation type="submission" date="2017-07" db="EMBL/GenBank/DDBJ databases">
        <title>Isolation and whole genome analysis of endospore-forming bacteria from heroin.</title>
        <authorList>
            <person name="Kalinowski J."/>
            <person name="Ahrens B."/>
            <person name="Al-Dilaimi A."/>
            <person name="Winkler A."/>
            <person name="Wibberg D."/>
            <person name="Schleenbecker U."/>
            <person name="Ruckert C."/>
            <person name="Wolfel R."/>
            <person name="Grass G."/>
        </authorList>
    </citation>
    <scope>NUCLEOTIDE SEQUENCE [LARGE SCALE GENOMIC DNA]</scope>
    <source>
        <strain evidence="2 3">7539</strain>
    </source>
</reference>
<accession>A0A268NVE3</accession>
<evidence type="ECO:0000313" key="2">
    <source>
        <dbReference type="EMBL" id="PAE87015.1"/>
    </source>
</evidence>
<name>A0A268NVE3_SHOCL</name>
<gene>
    <name evidence="2" type="ORF">CHH72_20435</name>
</gene>